<keyword evidence="4" id="KW-1185">Reference proteome</keyword>
<evidence type="ECO:0000259" key="2">
    <source>
        <dbReference type="PROSITE" id="PS51820"/>
    </source>
</evidence>
<dbReference type="InterPro" id="IPR026444">
    <property type="entry name" value="Secre_tail"/>
</dbReference>
<dbReference type="Pfam" id="PF07691">
    <property type="entry name" value="PA14"/>
    <property type="match status" value="2"/>
</dbReference>
<dbReference type="InterPro" id="IPR037524">
    <property type="entry name" value="PA14/GLEYA"/>
</dbReference>
<dbReference type="Gene3D" id="2.60.40.10">
    <property type="entry name" value="Immunoglobulins"/>
    <property type="match status" value="1"/>
</dbReference>
<dbReference type="Pfam" id="PF18962">
    <property type="entry name" value="Por_Secre_tail"/>
    <property type="match status" value="1"/>
</dbReference>
<dbReference type="Pfam" id="PF17957">
    <property type="entry name" value="Big_7"/>
    <property type="match status" value="1"/>
</dbReference>
<reference evidence="4" key="1">
    <citation type="submission" date="2017-05" db="EMBL/GenBank/DDBJ databases">
        <authorList>
            <person name="Ray J."/>
            <person name="Price M."/>
            <person name="Deutschbauer A."/>
        </authorList>
    </citation>
    <scope>NUCLEOTIDE SEQUENCE [LARGE SCALE GENOMIC DNA]</scope>
    <source>
        <strain evidence="4">DSM 19842</strain>
    </source>
</reference>
<dbReference type="Gene3D" id="2.60.120.1560">
    <property type="match status" value="2"/>
</dbReference>
<dbReference type="KEGG" id="pact:CA264_03040"/>
<dbReference type="SUPFAM" id="SSF56988">
    <property type="entry name" value="Anthrax protective antigen"/>
    <property type="match status" value="2"/>
</dbReference>
<sequence>MNSLTSNLNRRAGRVIIAQLFAYILFVLLPATVNAQTYSGPLVITKGGTYKGNWESRNSDVAAIEIRTSEPVVIEYSNIRGAGPLIRSLGNRINLIVRHTNGYGLAPTPYTDYKKARRFLGIDVFKSVVVENCYMENTAGIYIGQSYEGNGTSSETIKIRYNVAKNIDGRVYGGTTFAQFVQFNFRKPISHAEVAWNQVINTPNNSAVEDNINIHNSRGTQSSPIKIHNNYIEGAYPVQAESKSYSGGGIITDGDGDINSCPAYIEAHDNQLVGLGNYSMGIAGGNNIRYHHNRALNAATFDNGSKYNMYTSGFWSKDYYKKNTTFSNSVDNNVVGVMAWGYTNNRNDVSVAEDADFKSNNFLPGSISKQMEKDEFAAWQSKLSKNGIVLGPNGSATPAPANQAPSVAITTPTNNASVTQGASIVIQANATDADGSVTKVEFYQGTVKLGEDTSAPFSYTWNNAAAGTYSLTAKAYDSKGASKTSSPVGIAVTKAAVTEPVEAPVSQTPPTESTSSTGSGKIVLEHWKGVQSESLNDVPVNATPSSTKELTLFEAPSNVGDNYGQRIRGYVTAPESGQYTFWIAGDNHAALYLSTSEDPAAKKQLAHVNGWTNPREWTKYPTQQSVKVTLEAGKRYYIEALHVEGAGGDNIAVAWQLPSGAKEAPIAGNRLSVFGSKAPETVAPLVPAGKIVLEHWKGVQSESLNDVPVNTTPSSTKELTLFEAPSNVGDNYGQRIRGYVTAPESGQYTFWIAGDNHAALYLSTSEDPAAKKQLAHVNGWTNPREWTKYPTQQSVKVTLEAGKRYYIEALHVEGAGGDNMAVAWQLPSGAKEAPIAGNRLSPFGESFQSISAMQTSEITDSTPFFTQTSAYPNPFRDVVTLDFADKKVELQEVVVLSQTGSVVYEETKLTLVNNKLSIDLANLKSGMYILKYTDKAGNTDSIKIIKE</sequence>
<feature type="domain" description="PA14" evidence="2">
    <location>
        <begin position="517"/>
        <end position="669"/>
    </location>
</feature>
<dbReference type="AlphaFoldDB" id="A0A1X9YNN6"/>
<gene>
    <name evidence="3" type="ORF">CA264_03040</name>
</gene>
<dbReference type="InterPro" id="IPR013783">
    <property type="entry name" value="Ig-like_fold"/>
</dbReference>
<dbReference type="PANTHER" id="PTHR46769">
    <property type="entry name" value="POLYCYSTIC KIDNEY AND HEPATIC DISEASE 1 (AUTOSOMAL RECESSIVE)-LIKE 1"/>
    <property type="match status" value="1"/>
</dbReference>
<evidence type="ECO:0000313" key="3">
    <source>
        <dbReference type="EMBL" id="ARS34500.1"/>
    </source>
</evidence>
<dbReference type="InterPro" id="IPR052387">
    <property type="entry name" value="Fibrocystin"/>
</dbReference>
<dbReference type="EMBL" id="CP021235">
    <property type="protein sequence ID" value="ARS34500.1"/>
    <property type="molecule type" value="Genomic_DNA"/>
</dbReference>
<accession>A0A1X9YNN6</accession>
<dbReference type="OrthoDB" id="901313at2"/>
<dbReference type="RefSeq" id="WP_084196138.1">
    <property type="nucleotide sequence ID" value="NZ_CP021235.1"/>
</dbReference>
<keyword evidence="1" id="KW-0732">Signal</keyword>
<dbReference type="InterPro" id="IPR011658">
    <property type="entry name" value="PA14_dom"/>
</dbReference>
<dbReference type="PROSITE" id="PS51820">
    <property type="entry name" value="PA14"/>
    <property type="match status" value="2"/>
</dbReference>
<organism evidence="3 4">
    <name type="scientific">Pontibacter actiniarum</name>
    <dbReference type="NCBI Taxonomy" id="323450"/>
    <lineage>
        <taxon>Bacteria</taxon>
        <taxon>Pseudomonadati</taxon>
        <taxon>Bacteroidota</taxon>
        <taxon>Cytophagia</taxon>
        <taxon>Cytophagales</taxon>
        <taxon>Hymenobacteraceae</taxon>
        <taxon>Pontibacter</taxon>
    </lineage>
</organism>
<protein>
    <recommendedName>
        <fullName evidence="2">PA14 domain-containing protein</fullName>
    </recommendedName>
</protein>
<proteinExistence type="predicted"/>
<name>A0A1X9YNN6_9BACT</name>
<dbReference type="PANTHER" id="PTHR46769:SF2">
    <property type="entry name" value="FIBROCYSTIN-L ISOFORM 2 PRECURSOR-RELATED"/>
    <property type="match status" value="1"/>
</dbReference>
<evidence type="ECO:0000256" key="1">
    <source>
        <dbReference type="ARBA" id="ARBA00022729"/>
    </source>
</evidence>
<dbReference type="STRING" id="709015.GCA_000472485_00601"/>
<dbReference type="NCBIfam" id="TIGR04183">
    <property type="entry name" value="Por_Secre_tail"/>
    <property type="match status" value="1"/>
</dbReference>
<evidence type="ECO:0000313" key="4">
    <source>
        <dbReference type="Proteomes" id="UP000266292"/>
    </source>
</evidence>
<feature type="domain" description="PA14" evidence="2">
    <location>
        <begin position="694"/>
        <end position="838"/>
    </location>
</feature>
<dbReference type="Proteomes" id="UP000266292">
    <property type="component" value="Chromosome"/>
</dbReference>
<dbReference type="SMART" id="SM00758">
    <property type="entry name" value="PA14"/>
    <property type="match status" value="2"/>
</dbReference>